<evidence type="ECO:0000256" key="1">
    <source>
        <dbReference type="SAM" id="MobiDB-lite"/>
    </source>
</evidence>
<proteinExistence type="predicted"/>
<dbReference type="EMBL" id="JAUJWV010000004">
    <property type="protein sequence ID" value="MDN7243607.1"/>
    <property type="molecule type" value="Genomic_DNA"/>
</dbReference>
<feature type="region of interest" description="Disordered" evidence="1">
    <location>
        <begin position="1"/>
        <end position="46"/>
    </location>
</feature>
<reference evidence="2 3" key="1">
    <citation type="submission" date="2023-06" db="EMBL/GenBank/DDBJ databases">
        <title>Novel species in genus Planococcus.</title>
        <authorList>
            <person name="Ning S."/>
        </authorList>
    </citation>
    <scope>NUCLEOTIDE SEQUENCE [LARGE SCALE GENOMIC DNA]</scope>
    <source>
        <strain evidence="2 3">N028</strain>
    </source>
</reference>
<accession>A0ABT8N7H4</accession>
<feature type="compositionally biased region" description="Low complexity" evidence="1">
    <location>
        <begin position="18"/>
        <end position="46"/>
    </location>
</feature>
<keyword evidence="3" id="KW-1185">Reference proteome</keyword>
<comment type="caution">
    <text evidence="2">The sequence shown here is derived from an EMBL/GenBank/DDBJ whole genome shotgun (WGS) entry which is preliminary data.</text>
</comment>
<protein>
    <submittedName>
        <fullName evidence="2">Uncharacterized protein</fullName>
    </submittedName>
</protein>
<dbReference type="Proteomes" id="UP001172055">
    <property type="component" value="Unassembled WGS sequence"/>
</dbReference>
<evidence type="ECO:0000313" key="3">
    <source>
        <dbReference type="Proteomes" id="UP001172055"/>
    </source>
</evidence>
<gene>
    <name evidence="2" type="ORF">QWY14_17590</name>
</gene>
<feature type="compositionally biased region" description="Polar residues" evidence="1">
    <location>
        <begin position="1"/>
        <end position="13"/>
    </location>
</feature>
<organism evidence="2 3">
    <name type="scientific">Planococcus shixiaomingii</name>
    <dbReference type="NCBI Taxonomy" id="3058393"/>
    <lineage>
        <taxon>Bacteria</taxon>
        <taxon>Bacillati</taxon>
        <taxon>Bacillota</taxon>
        <taxon>Bacilli</taxon>
        <taxon>Bacillales</taxon>
        <taxon>Caryophanaceae</taxon>
        <taxon>Planococcus</taxon>
    </lineage>
</organism>
<dbReference type="RefSeq" id="WP_301724983.1">
    <property type="nucleotide sequence ID" value="NZ_JAUJWV010000004.1"/>
</dbReference>
<sequence>MGEGSSTNLFATKQRSDAGAPFFPAGAARAEDPGASAASEAAKAVPAESVRLERNDKAAEIFSTAFFISFYSLLDR</sequence>
<name>A0ABT8N7H4_9BACL</name>
<evidence type="ECO:0000313" key="2">
    <source>
        <dbReference type="EMBL" id="MDN7243607.1"/>
    </source>
</evidence>